<proteinExistence type="predicted"/>
<dbReference type="AlphaFoldDB" id="A0A3S9HLR9"/>
<reference evidence="2 3" key="1">
    <citation type="journal article" date="2011" name="Int. J. Syst. Evol. Microbiol.">
        <title>Description of Undibacterium oligocarboniphilum sp. nov., isolated from purified water, and Undibacterium pigrum strain CCUG 49012 as the type strain of Undibacterium parvum sp. nov., and emended descriptions of the genus Undibacterium and the species Undibacterium pigrum.</title>
        <authorList>
            <person name="Eder W."/>
            <person name="Wanner G."/>
            <person name="Ludwig W."/>
            <person name="Busse H.J."/>
            <person name="Ziemke-Kageler F."/>
            <person name="Lang E."/>
        </authorList>
    </citation>
    <scope>NUCLEOTIDE SEQUENCE [LARGE SCALE GENOMIC DNA]</scope>
    <source>
        <strain evidence="2 3">DSM 23061</strain>
    </source>
</reference>
<dbReference type="RefSeq" id="WP_126128407.1">
    <property type="nucleotide sequence ID" value="NZ_CP034464.1"/>
</dbReference>
<evidence type="ECO:0000313" key="3">
    <source>
        <dbReference type="Proteomes" id="UP000275663"/>
    </source>
</evidence>
<dbReference type="KEGG" id="upv:EJN92_14090"/>
<dbReference type="OrthoDB" id="5592990at2"/>
<evidence type="ECO:0000256" key="1">
    <source>
        <dbReference type="SAM" id="SignalP"/>
    </source>
</evidence>
<protein>
    <recommendedName>
        <fullName evidence="4">DUF4397 domain-containing protein</fullName>
    </recommendedName>
</protein>
<dbReference type="PROSITE" id="PS51257">
    <property type="entry name" value="PROKAR_LIPOPROTEIN"/>
    <property type="match status" value="1"/>
</dbReference>
<organism evidence="2 3">
    <name type="scientific">Undibacterium parvum</name>
    <dbReference type="NCBI Taxonomy" id="401471"/>
    <lineage>
        <taxon>Bacteria</taxon>
        <taxon>Pseudomonadati</taxon>
        <taxon>Pseudomonadota</taxon>
        <taxon>Betaproteobacteria</taxon>
        <taxon>Burkholderiales</taxon>
        <taxon>Oxalobacteraceae</taxon>
        <taxon>Undibacterium</taxon>
    </lineage>
</organism>
<accession>A0A3S9HLR9</accession>
<feature type="chain" id="PRO_5019354465" description="DUF4397 domain-containing protein" evidence="1">
    <location>
        <begin position="24"/>
        <end position="200"/>
    </location>
</feature>
<dbReference type="EMBL" id="CP034464">
    <property type="protein sequence ID" value="AZP13031.1"/>
    <property type="molecule type" value="Genomic_DNA"/>
</dbReference>
<feature type="signal peptide" evidence="1">
    <location>
        <begin position="1"/>
        <end position="23"/>
    </location>
</feature>
<evidence type="ECO:0008006" key="4">
    <source>
        <dbReference type="Google" id="ProtNLM"/>
    </source>
</evidence>
<dbReference type="Proteomes" id="UP000275663">
    <property type="component" value="Chromosome"/>
</dbReference>
<evidence type="ECO:0000313" key="2">
    <source>
        <dbReference type="EMBL" id="AZP13031.1"/>
    </source>
</evidence>
<keyword evidence="1" id="KW-0732">Signal</keyword>
<gene>
    <name evidence="2" type="ORF">EJN92_14090</name>
</gene>
<keyword evidence="3" id="KW-1185">Reference proteome</keyword>
<name>A0A3S9HLR9_9BURK</name>
<sequence length="200" mass="21697">MNKFFALLAPCAFILTACGGAVVDVDVVDNRPIPPQQRIEYLTHPTISGLEYFNTSTGSDLHFTTAAGRYTGYTGNDVVSFYLGNILLFTMPGELPAAYSSLYEASRYTVSSLRSATAVENLMAFLMAIDDDGNYLNGIQIAYPVRVAARALRVDFNQSAYNFRADPAVQYATAVLSGNTLYGARYLPSPADAVYALQVP</sequence>